<feature type="domain" description="Major facilitator superfamily (MFS) profile" evidence="2">
    <location>
        <begin position="17"/>
        <end position="391"/>
    </location>
</feature>
<feature type="transmembrane region" description="Helical" evidence="1">
    <location>
        <begin position="277"/>
        <end position="296"/>
    </location>
</feature>
<dbReference type="GO" id="GO:0005886">
    <property type="term" value="C:plasma membrane"/>
    <property type="evidence" value="ECO:0007669"/>
    <property type="project" value="TreeGrafter"/>
</dbReference>
<feature type="transmembrane region" description="Helical" evidence="1">
    <location>
        <begin position="335"/>
        <end position="355"/>
    </location>
</feature>
<evidence type="ECO:0000256" key="1">
    <source>
        <dbReference type="SAM" id="Phobius"/>
    </source>
</evidence>
<name>A0A382E5N4_9ZZZZ</name>
<feature type="transmembrane region" description="Helical" evidence="1">
    <location>
        <begin position="247"/>
        <end position="265"/>
    </location>
</feature>
<dbReference type="Pfam" id="PF07690">
    <property type="entry name" value="MFS_1"/>
    <property type="match status" value="1"/>
</dbReference>
<keyword evidence="1" id="KW-0472">Membrane</keyword>
<keyword evidence="1" id="KW-1133">Transmembrane helix</keyword>
<feature type="transmembrane region" description="Helical" evidence="1">
    <location>
        <begin position="20"/>
        <end position="45"/>
    </location>
</feature>
<dbReference type="EMBL" id="UINC01042880">
    <property type="protein sequence ID" value="SVB46106.1"/>
    <property type="molecule type" value="Genomic_DNA"/>
</dbReference>
<protein>
    <recommendedName>
        <fullName evidence="2">Major facilitator superfamily (MFS) profile domain-containing protein</fullName>
    </recommendedName>
</protein>
<feature type="transmembrane region" description="Helical" evidence="1">
    <location>
        <begin position="302"/>
        <end position="323"/>
    </location>
</feature>
<feature type="transmembrane region" description="Helical" evidence="1">
    <location>
        <begin position="51"/>
        <end position="71"/>
    </location>
</feature>
<dbReference type="AlphaFoldDB" id="A0A382E5N4"/>
<sequence>MLSKISDYVDFKSINSSVKYLSISALFTGIALGYFFTLIVILAKYRGYTEGAIGIIAACFSLGLMSAGFIVSNILDKIGLYKTMSLAILIQTICVILMFSFFNPLNLAINHFIMGIFGGMIWMTMDTWINVVSDNNNRGKAIGFYNSAITIGFAIGPLFVGLFGVKGIIPIILVISLMFIRSPILILIKKQVENVQIPKLDKKINFSFIKIAPFIFIAIFIGGINDAGFGALFPAFMINELFSDKEIGYLFFIGLFAGVISQPFIGALTDKINKRNFIILLLSMHLVWPILLNIFISVTSITWIAVIIYGIASVSLYTVTLAYLGERVNVAELSLATSVFIIVFELGEFIGPIVVGSSMDYFGNIGFIYSMLSFTLLSLLFGLIRAMYIKK</sequence>
<dbReference type="InterPro" id="IPR020846">
    <property type="entry name" value="MFS_dom"/>
</dbReference>
<feature type="transmembrane region" description="Helical" evidence="1">
    <location>
        <begin position="168"/>
        <end position="188"/>
    </location>
</feature>
<feature type="transmembrane region" description="Helical" evidence="1">
    <location>
        <begin position="108"/>
        <end position="129"/>
    </location>
</feature>
<dbReference type="PANTHER" id="PTHR23521:SF2">
    <property type="entry name" value="TRANSPORTER MFS SUPERFAMILY"/>
    <property type="match status" value="1"/>
</dbReference>
<evidence type="ECO:0000313" key="3">
    <source>
        <dbReference type="EMBL" id="SVB46106.1"/>
    </source>
</evidence>
<accession>A0A382E5N4</accession>
<keyword evidence="1" id="KW-0812">Transmembrane</keyword>
<feature type="transmembrane region" description="Helical" evidence="1">
    <location>
        <begin position="367"/>
        <end position="388"/>
    </location>
</feature>
<dbReference type="InterPro" id="IPR036259">
    <property type="entry name" value="MFS_trans_sf"/>
</dbReference>
<gene>
    <name evidence="3" type="ORF">METZ01_LOCUS198960</name>
</gene>
<evidence type="ECO:0000259" key="2">
    <source>
        <dbReference type="PROSITE" id="PS50850"/>
    </source>
</evidence>
<dbReference type="PANTHER" id="PTHR23521">
    <property type="entry name" value="TRANSPORTER MFS SUPERFAMILY"/>
    <property type="match status" value="1"/>
</dbReference>
<feature type="transmembrane region" description="Helical" evidence="1">
    <location>
        <begin position="83"/>
        <end position="102"/>
    </location>
</feature>
<dbReference type="InterPro" id="IPR011701">
    <property type="entry name" value="MFS"/>
</dbReference>
<reference evidence="3" key="1">
    <citation type="submission" date="2018-05" db="EMBL/GenBank/DDBJ databases">
        <authorList>
            <person name="Lanie J.A."/>
            <person name="Ng W.-L."/>
            <person name="Kazmierczak K.M."/>
            <person name="Andrzejewski T.M."/>
            <person name="Davidsen T.M."/>
            <person name="Wayne K.J."/>
            <person name="Tettelin H."/>
            <person name="Glass J.I."/>
            <person name="Rusch D."/>
            <person name="Podicherti R."/>
            <person name="Tsui H.-C.T."/>
            <person name="Winkler M.E."/>
        </authorList>
    </citation>
    <scope>NUCLEOTIDE SEQUENCE</scope>
</reference>
<dbReference type="SUPFAM" id="SSF103473">
    <property type="entry name" value="MFS general substrate transporter"/>
    <property type="match status" value="1"/>
</dbReference>
<feature type="transmembrane region" description="Helical" evidence="1">
    <location>
        <begin position="141"/>
        <end position="162"/>
    </location>
</feature>
<organism evidence="3">
    <name type="scientific">marine metagenome</name>
    <dbReference type="NCBI Taxonomy" id="408172"/>
    <lineage>
        <taxon>unclassified sequences</taxon>
        <taxon>metagenomes</taxon>
        <taxon>ecological metagenomes</taxon>
    </lineage>
</organism>
<dbReference type="PROSITE" id="PS50850">
    <property type="entry name" value="MFS"/>
    <property type="match status" value="1"/>
</dbReference>
<feature type="transmembrane region" description="Helical" evidence="1">
    <location>
        <begin position="208"/>
        <end position="235"/>
    </location>
</feature>
<proteinExistence type="predicted"/>
<dbReference type="Gene3D" id="1.20.1250.20">
    <property type="entry name" value="MFS general substrate transporter like domains"/>
    <property type="match status" value="2"/>
</dbReference>
<dbReference type="GO" id="GO:0022857">
    <property type="term" value="F:transmembrane transporter activity"/>
    <property type="evidence" value="ECO:0007669"/>
    <property type="project" value="InterPro"/>
</dbReference>